<evidence type="ECO:0000313" key="1">
    <source>
        <dbReference type="EMBL" id="CCT61135.1"/>
    </source>
</evidence>
<reference evidence="1 2" key="1">
    <citation type="journal article" date="2011" name="Nat. Commun.">
        <title>Effector diversification within compartments of the Leptosphaeria maculans genome affected by Repeat-Induced Point mutations.</title>
        <authorList>
            <person name="Rouxel T."/>
            <person name="Grandaubert J."/>
            <person name="Hane J.K."/>
            <person name="Hoede C."/>
            <person name="van de Wouw A.P."/>
            <person name="Couloux A."/>
            <person name="Dominguez V."/>
            <person name="Anthouard V."/>
            <person name="Bally P."/>
            <person name="Bourras S."/>
            <person name="Cozijnsen A.J."/>
            <person name="Ciuffetti L.M."/>
            <person name="Degrave A."/>
            <person name="Dilmaghani A."/>
            <person name="Duret L."/>
            <person name="Fudal I."/>
            <person name="Goodwin S.B."/>
            <person name="Gout L."/>
            <person name="Glaser N."/>
            <person name="Linglin J."/>
            <person name="Kema G.H.J."/>
            <person name="Lapalu N."/>
            <person name="Lawrence C.B."/>
            <person name="May K."/>
            <person name="Meyer M."/>
            <person name="Ollivier B."/>
            <person name="Poulain J."/>
            <person name="Schoch C.L."/>
            <person name="Simon A."/>
            <person name="Spatafora J.W."/>
            <person name="Stachowiak A."/>
            <person name="Turgeon B.G."/>
            <person name="Tyler B.M."/>
            <person name="Vincent D."/>
            <person name="Weissenbach J."/>
            <person name="Amselem J."/>
            <person name="Quesneville H."/>
            <person name="Oliver R.P."/>
            <person name="Wincker P."/>
            <person name="Balesdent M.-H."/>
            <person name="Howlett B.J."/>
        </authorList>
    </citation>
    <scope>NUCLEOTIDE SEQUENCE [LARGE SCALE GENOMIC DNA]</scope>
    <source>
        <strain evidence="2">JN3 / isolate v23.1.3 / race Av1-4-5-6-7-8</strain>
    </source>
</reference>
<proteinExistence type="predicted"/>
<dbReference type="VEuPathDB" id="FungiDB:Lema_P125410.1"/>
<protein>
    <submittedName>
        <fullName evidence="1">Uncharacterized protein</fullName>
    </submittedName>
</protein>
<organism evidence="1 2">
    <name type="scientific">Leptosphaeria maculans (strain JN3 / isolate v23.1.3 / race Av1-4-5-6-7-8)</name>
    <name type="common">Blackleg fungus</name>
    <name type="synonym">Phoma lingam</name>
    <dbReference type="NCBI Taxonomy" id="985895"/>
    <lineage>
        <taxon>Eukaryota</taxon>
        <taxon>Fungi</taxon>
        <taxon>Dikarya</taxon>
        <taxon>Ascomycota</taxon>
        <taxon>Pezizomycotina</taxon>
        <taxon>Dothideomycetes</taxon>
        <taxon>Pleosporomycetidae</taxon>
        <taxon>Pleosporales</taxon>
        <taxon>Pleosporineae</taxon>
        <taxon>Leptosphaeriaceae</taxon>
        <taxon>Plenodomus</taxon>
        <taxon>Plenodomus lingam/Leptosphaeria maculans species complex</taxon>
    </lineage>
</organism>
<name>M1ZJG5_LEPMJ</name>
<evidence type="ECO:0000313" key="2">
    <source>
        <dbReference type="Proteomes" id="UP000002668"/>
    </source>
</evidence>
<dbReference type="EMBL" id="FP929136">
    <property type="protein sequence ID" value="CCT61135.1"/>
    <property type="molecule type" value="Genomic_DNA"/>
</dbReference>
<gene>
    <name evidence="1" type="ORF">Lema_P125410.1</name>
</gene>
<dbReference type="InParanoid" id="M1ZJG5"/>
<dbReference type="AlphaFoldDB" id="M1ZJG5"/>
<accession>M1ZJG5</accession>
<dbReference type="Proteomes" id="UP000002668">
    <property type="component" value="Genome"/>
</dbReference>
<keyword evidence="2" id="KW-1185">Reference proteome</keyword>
<sequence>MSRPHLLRSDTGYRYFVTASTDSFLCVSPPCGLDRNLVQPLIISLVQLPAQSVRPINRWLWLQRHQLQASPLSCGSLPQATDQHSLARSEFETRLSILASTYSGELVIVPLPLQVDAGPEDVGEDYHRTVYRRMGFLPWQCRFLQ</sequence>